<dbReference type="InterPro" id="IPR007248">
    <property type="entry name" value="Mpv17_PMP22"/>
</dbReference>
<comment type="similarity">
    <text evidence="2 6">Belongs to the peroxisomal membrane protein PXMP2/4 family.</text>
</comment>
<dbReference type="STRING" id="1182545.A0A072P7Y7"/>
<keyword evidence="8" id="KW-1185">Reference proteome</keyword>
<comment type="subcellular location">
    <subcellularLocation>
        <location evidence="1">Membrane</location>
        <topology evidence="1">Multi-pass membrane protein</topology>
    </subcellularLocation>
</comment>
<dbReference type="GeneID" id="25287244"/>
<keyword evidence="5" id="KW-0472">Membrane</keyword>
<dbReference type="Proteomes" id="UP000027920">
    <property type="component" value="Unassembled WGS sequence"/>
</dbReference>
<protein>
    <recommendedName>
        <fullName evidence="9">Protein SYM1</fullName>
    </recommendedName>
</protein>
<dbReference type="RefSeq" id="XP_013254305.1">
    <property type="nucleotide sequence ID" value="XM_013398851.1"/>
</dbReference>
<evidence type="ECO:0008006" key="9">
    <source>
        <dbReference type="Google" id="ProtNLM"/>
    </source>
</evidence>
<dbReference type="HOGENOM" id="CLU_049109_10_3_1"/>
<evidence type="ECO:0000256" key="1">
    <source>
        <dbReference type="ARBA" id="ARBA00004141"/>
    </source>
</evidence>
<evidence type="ECO:0000256" key="5">
    <source>
        <dbReference type="ARBA" id="ARBA00023136"/>
    </source>
</evidence>
<dbReference type="VEuPathDB" id="FungiDB:A1O9_12350"/>
<evidence type="ECO:0000313" key="7">
    <source>
        <dbReference type="EMBL" id="KEF51715.1"/>
    </source>
</evidence>
<dbReference type="OrthoDB" id="842664at2759"/>
<dbReference type="AlphaFoldDB" id="A0A072P7Y7"/>
<dbReference type="PANTHER" id="PTHR11266:SF113">
    <property type="entry name" value="MEMBRANE PROTEIN, MPV17_PMP22 FAMILY, PUTATIVE (AFU_ORTHOLOGUE AFUA_1G13840)-RELATED"/>
    <property type="match status" value="1"/>
</dbReference>
<dbReference type="EMBL" id="AMGV01000022">
    <property type="protein sequence ID" value="KEF51715.1"/>
    <property type="molecule type" value="Genomic_DNA"/>
</dbReference>
<proteinExistence type="inferred from homology"/>
<dbReference type="GO" id="GO:0016020">
    <property type="term" value="C:membrane"/>
    <property type="evidence" value="ECO:0007669"/>
    <property type="project" value="UniProtKB-SubCell"/>
</dbReference>
<organism evidence="7 8">
    <name type="scientific">Exophiala aquamarina CBS 119918</name>
    <dbReference type="NCBI Taxonomy" id="1182545"/>
    <lineage>
        <taxon>Eukaryota</taxon>
        <taxon>Fungi</taxon>
        <taxon>Dikarya</taxon>
        <taxon>Ascomycota</taxon>
        <taxon>Pezizomycotina</taxon>
        <taxon>Eurotiomycetes</taxon>
        <taxon>Chaetothyriomycetidae</taxon>
        <taxon>Chaetothyriales</taxon>
        <taxon>Herpotrichiellaceae</taxon>
        <taxon>Exophiala</taxon>
    </lineage>
</organism>
<accession>A0A072P7Y7</accession>
<dbReference type="GO" id="GO:0005739">
    <property type="term" value="C:mitochondrion"/>
    <property type="evidence" value="ECO:0007669"/>
    <property type="project" value="TreeGrafter"/>
</dbReference>
<keyword evidence="3" id="KW-0812">Transmembrane</keyword>
<evidence type="ECO:0000256" key="4">
    <source>
        <dbReference type="ARBA" id="ARBA00022989"/>
    </source>
</evidence>
<evidence type="ECO:0000256" key="3">
    <source>
        <dbReference type="ARBA" id="ARBA00022692"/>
    </source>
</evidence>
<evidence type="ECO:0000256" key="2">
    <source>
        <dbReference type="ARBA" id="ARBA00006824"/>
    </source>
</evidence>
<keyword evidence="4" id="KW-1133">Transmembrane helix</keyword>
<dbReference type="Pfam" id="PF04117">
    <property type="entry name" value="Mpv17_PMP22"/>
    <property type="match status" value="1"/>
</dbReference>
<gene>
    <name evidence="7" type="ORF">A1O9_12350</name>
</gene>
<sequence>MRNITIGAVAAIPSHKWFLFLGRNFNYCSAMVSTWIKVVVNQLVYTPLFNVYFFAFHAILSGMALTGAIERVKNTVPTSLPRSFLYWPFVTAFNFTYAQPQSRSVVTAALAVFWQSYMSWLNVQAQKHEKGHASTFNLPER</sequence>
<comment type="caution">
    <text evidence="7">The sequence shown here is derived from an EMBL/GenBank/DDBJ whole genome shotgun (WGS) entry which is preliminary data.</text>
</comment>
<evidence type="ECO:0000313" key="8">
    <source>
        <dbReference type="Proteomes" id="UP000027920"/>
    </source>
</evidence>
<evidence type="ECO:0000256" key="6">
    <source>
        <dbReference type="RuleBase" id="RU363053"/>
    </source>
</evidence>
<reference evidence="7 8" key="1">
    <citation type="submission" date="2013-03" db="EMBL/GenBank/DDBJ databases">
        <title>The Genome Sequence of Exophiala aquamarina CBS 119918.</title>
        <authorList>
            <consortium name="The Broad Institute Genomics Platform"/>
            <person name="Cuomo C."/>
            <person name="de Hoog S."/>
            <person name="Gorbushina A."/>
            <person name="Walker B."/>
            <person name="Young S.K."/>
            <person name="Zeng Q."/>
            <person name="Gargeya S."/>
            <person name="Fitzgerald M."/>
            <person name="Haas B."/>
            <person name="Abouelleil A."/>
            <person name="Allen A.W."/>
            <person name="Alvarado L."/>
            <person name="Arachchi H.M."/>
            <person name="Berlin A.M."/>
            <person name="Chapman S.B."/>
            <person name="Gainer-Dewar J."/>
            <person name="Goldberg J."/>
            <person name="Griggs A."/>
            <person name="Gujja S."/>
            <person name="Hansen M."/>
            <person name="Howarth C."/>
            <person name="Imamovic A."/>
            <person name="Ireland A."/>
            <person name="Larimer J."/>
            <person name="McCowan C."/>
            <person name="Murphy C."/>
            <person name="Pearson M."/>
            <person name="Poon T.W."/>
            <person name="Priest M."/>
            <person name="Roberts A."/>
            <person name="Saif S."/>
            <person name="Shea T."/>
            <person name="Sisk P."/>
            <person name="Sykes S."/>
            <person name="Wortman J."/>
            <person name="Nusbaum C."/>
            <person name="Birren B."/>
        </authorList>
    </citation>
    <scope>NUCLEOTIDE SEQUENCE [LARGE SCALE GENOMIC DNA]</scope>
    <source>
        <strain evidence="7 8">CBS 119918</strain>
    </source>
</reference>
<dbReference type="PANTHER" id="PTHR11266">
    <property type="entry name" value="PEROXISOMAL MEMBRANE PROTEIN 2, PXMP2 MPV17"/>
    <property type="match status" value="1"/>
</dbReference>
<name>A0A072P7Y7_9EURO</name>